<dbReference type="SUPFAM" id="SSF74650">
    <property type="entry name" value="Galactose mutarotase-like"/>
    <property type="match status" value="1"/>
</dbReference>
<reference evidence="1 2" key="1">
    <citation type="submission" date="2016-11" db="EMBL/GenBank/DDBJ databases">
        <title>Draft Genome Sequences of Nine Cyanobacterial Strains from Diverse Habitats.</title>
        <authorList>
            <person name="Zhu T."/>
            <person name="Hou S."/>
            <person name="Lu X."/>
            <person name="Hess W.R."/>
        </authorList>
    </citation>
    <scope>NUCLEOTIDE SEQUENCE [LARGE SCALE GENOMIC DNA]</scope>
    <source>
        <strain evidence="1 2">NIES-30</strain>
    </source>
</reference>
<evidence type="ECO:0000313" key="1">
    <source>
        <dbReference type="EMBL" id="OKH43093.1"/>
    </source>
</evidence>
<dbReference type="CDD" id="cd09025">
    <property type="entry name" value="Aldose_epim_Slr1438"/>
    <property type="match status" value="1"/>
</dbReference>
<accession>A0A1U7IXN5</accession>
<dbReference type="Proteomes" id="UP000185557">
    <property type="component" value="Unassembled WGS sequence"/>
</dbReference>
<dbReference type="GO" id="GO:0005975">
    <property type="term" value="P:carbohydrate metabolic process"/>
    <property type="evidence" value="ECO:0007669"/>
    <property type="project" value="InterPro"/>
</dbReference>
<dbReference type="Gene3D" id="2.70.98.10">
    <property type="match status" value="1"/>
</dbReference>
<dbReference type="AlphaFoldDB" id="A0A1U7IXN5"/>
<dbReference type="Pfam" id="PF01263">
    <property type="entry name" value="Aldose_epim"/>
    <property type="match status" value="1"/>
</dbReference>
<evidence type="ECO:0000313" key="2">
    <source>
        <dbReference type="Proteomes" id="UP000185557"/>
    </source>
</evidence>
<dbReference type="OrthoDB" id="9795355at2"/>
<protein>
    <submittedName>
        <fullName evidence="1">Aldose epimerase</fullName>
    </submittedName>
</protein>
<dbReference type="STRING" id="549789.NIES30_25605"/>
<dbReference type="PANTHER" id="PTHR11122">
    <property type="entry name" value="APOSPORY-ASSOCIATED PROTEIN C-RELATED"/>
    <property type="match status" value="1"/>
</dbReference>
<dbReference type="GO" id="GO:0030246">
    <property type="term" value="F:carbohydrate binding"/>
    <property type="evidence" value="ECO:0007669"/>
    <property type="project" value="InterPro"/>
</dbReference>
<dbReference type="InterPro" id="IPR008183">
    <property type="entry name" value="Aldose_1/G6P_1-epimerase"/>
</dbReference>
<proteinExistence type="predicted"/>
<dbReference type="EMBL" id="MRCG01000038">
    <property type="protein sequence ID" value="OKH43093.1"/>
    <property type="molecule type" value="Genomic_DNA"/>
</dbReference>
<dbReference type="PANTHER" id="PTHR11122:SF13">
    <property type="entry name" value="GLUCOSE-6-PHOSPHATE 1-EPIMERASE"/>
    <property type="match status" value="1"/>
</dbReference>
<sequence>MFAVALKAAPNPTYALSDTDTDTRLELVPDRGGIATRWQVEGQDIFYFDGDRFANPELSVRGGIPILFPICGNLPDNQYELDGQTYSLKQHGFARDLPWQVTQQDVTEAASLTLELVSSDATLAQYPFAFKLAFTFKLRGHVLELQQQFTNLSARPMPFSTGLHPYFLVEDKSQLEFEIPSTEFRNHLTGGVETFGGSFDFGQDEIDLAFQNLTAPAATVTDHQLRRRLTLSWSGDYTKLVFWTVKGKDYYCLEPWTAPRNSLNTGENLLVIEPEQTLETNVRMAVAFL</sequence>
<organism evidence="1 2">
    <name type="scientific">Phormidium tenue NIES-30</name>
    <dbReference type="NCBI Taxonomy" id="549789"/>
    <lineage>
        <taxon>Bacteria</taxon>
        <taxon>Bacillati</taxon>
        <taxon>Cyanobacteriota</taxon>
        <taxon>Cyanophyceae</taxon>
        <taxon>Oscillatoriophycideae</taxon>
        <taxon>Oscillatoriales</taxon>
        <taxon>Oscillatoriaceae</taxon>
        <taxon>Phormidium</taxon>
    </lineage>
</organism>
<name>A0A1U7IXN5_9CYAN</name>
<dbReference type="InterPro" id="IPR014718">
    <property type="entry name" value="GH-type_carb-bd"/>
</dbReference>
<dbReference type="GO" id="GO:0016853">
    <property type="term" value="F:isomerase activity"/>
    <property type="evidence" value="ECO:0007669"/>
    <property type="project" value="InterPro"/>
</dbReference>
<comment type="caution">
    <text evidence="1">The sequence shown here is derived from an EMBL/GenBank/DDBJ whole genome shotgun (WGS) entry which is preliminary data.</text>
</comment>
<keyword evidence="2" id="KW-1185">Reference proteome</keyword>
<dbReference type="RefSeq" id="WP_073611292.1">
    <property type="nucleotide sequence ID" value="NZ_MRCG01000038.1"/>
</dbReference>
<gene>
    <name evidence="1" type="ORF">NIES30_25605</name>
</gene>
<dbReference type="InterPro" id="IPR011013">
    <property type="entry name" value="Gal_mutarotase_sf_dom"/>
</dbReference>